<evidence type="ECO:0000259" key="8">
    <source>
        <dbReference type="Pfam" id="PF10590"/>
    </source>
</evidence>
<dbReference type="AlphaFoldDB" id="A0A7W3JGQ2"/>
<gene>
    <name evidence="9" type="primary">pdxH</name>
    <name evidence="10" type="ORF">FB463_000764</name>
    <name evidence="9" type="ORF">FFA01_00520</name>
</gene>
<dbReference type="PANTHER" id="PTHR10851:SF0">
    <property type="entry name" value="PYRIDOXINE-5'-PHOSPHATE OXIDASE"/>
    <property type="match status" value="1"/>
</dbReference>
<evidence type="ECO:0000256" key="1">
    <source>
        <dbReference type="ARBA" id="ARBA00007301"/>
    </source>
</evidence>
<comment type="similarity">
    <text evidence="1">Belongs to the pyridoxamine 5'-phosphate oxidase family.</text>
</comment>
<dbReference type="GO" id="GO:0008615">
    <property type="term" value="P:pyridoxine biosynthetic process"/>
    <property type="evidence" value="ECO:0007669"/>
    <property type="project" value="InterPro"/>
</dbReference>
<reference evidence="9 11" key="1">
    <citation type="submission" date="2019-07" db="EMBL/GenBank/DDBJ databases">
        <title>Whole genome shotgun sequence of Frigoribacterium faeni NBRC 103066.</title>
        <authorList>
            <person name="Hosoyama A."/>
            <person name="Uohara A."/>
            <person name="Ohji S."/>
            <person name="Ichikawa N."/>
        </authorList>
    </citation>
    <scope>NUCLEOTIDE SEQUENCE [LARGE SCALE GENOMIC DNA]</scope>
    <source>
        <strain evidence="9 11">NBRC 103066</strain>
    </source>
</reference>
<feature type="region of interest" description="Disordered" evidence="6">
    <location>
        <begin position="1"/>
        <end position="35"/>
    </location>
</feature>
<evidence type="ECO:0000313" key="10">
    <source>
        <dbReference type="EMBL" id="MBA8812540.1"/>
    </source>
</evidence>
<dbReference type="InterPro" id="IPR000659">
    <property type="entry name" value="Pyridox_Oxase"/>
</dbReference>
<accession>A0A7W3JGQ2</accession>
<feature type="binding site" evidence="5">
    <location>
        <position position="205"/>
    </location>
    <ligand>
        <name>FMN</name>
        <dbReference type="ChEBI" id="CHEBI:58210"/>
    </ligand>
</feature>
<feature type="binding site" evidence="5">
    <location>
        <begin position="72"/>
        <end position="77"/>
    </location>
    <ligand>
        <name>FMN</name>
        <dbReference type="ChEBI" id="CHEBI:58210"/>
    </ligand>
</feature>
<dbReference type="Gene3D" id="2.30.110.10">
    <property type="entry name" value="Electron Transport, Fmn-binding Protein, Chain A"/>
    <property type="match status" value="1"/>
</dbReference>
<dbReference type="InterPro" id="IPR012349">
    <property type="entry name" value="Split_barrel_FMN-bd"/>
</dbReference>
<dbReference type="NCBIfam" id="NF004231">
    <property type="entry name" value="PRK05679.1"/>
    <property type="match status" value="1"/>
</dbReference>
<comment type="caution">
    <text evidence="10">The sequence shown here is derived from an EMBL/GenBank/DDBJ whole genome shotgun (WGS) entry which is preliminary data.</text>
</comment>
<evidence type="ECO:0000259" key="7">
    <source>
        <dbReference type="Pfam" id="PF01243"/>
    </source>
</evidence>
<evidence type="ECO:0000256" key="4">
    <source>
        <dbReference type="ARBA" id="ARBA00023002"/>
    </source>
</evidence>
<dbReference type="EC" id="1.4.3.5" evidence="10"/>
<dbReference type="EMBL" id="JACGWW010000001">
    <property type="protein sequence ID" value="MBA8812540.1"/>
    <property type="molecule type" value="Genomic_DNA"/>
</dbReference>
<dbReference type="InterPro" id="IPR019576">
    <property type="entry name" value="Pyridoxamine_oxidase_dimer_C"/>
</dbReference>
<comment type="cofactor">
    <cofactor evidence="5">
        <name>FMN</name>
        <dbReference type="ChEBI" id="CHEBI:58210"/>
    </cofactor>
    <text evidence="5">Binds 1 FMN per subunit.</text>
</comment>
<protein>
    <submittedName>
        <fullName evidence="10">Pyridoxamine 5'-phosphate oxidase</fullName>
        <ecNumber evidence="10">1.4.3.5</ecNumber>
    </submittedName>
</protein>
<organism evidence="10 12">
    <name type="scientific">Frigoribacterium faeni</name>
    <dbReference type="NCBI Taxonomy" id="145483"/>
    <lineage>
        <taxon>Bacteria</taxon>
        <taxon>Bacillati</taxon>
        <taxon>Actinomycetota</taxon>
        <taxon>Actinomycetes</taxon>
        <taxon>Micrococcales</taxon>
        <taxon>Microbacteriaceae</taxon>
        <taxon>Frigoribacterium</taxon>
    </lineage>
</organism>
<proteinExistence type="inferred from homology"/>
<dbReference type="PANTHER" id="PTHR10851">
    <property type="entry name" value="PYRIDOXINE-5-PHOSPHATE OXIDASE"/>
    <property type="match status" value="1"/>
</dbReference>
<feature type="binding site" evidence="5">
    <location>
        <begin position="150"/>
        <end position="151"/>
    </location>
    <ligand>
        <name>FMN</name>
        <dbReference type="ChEBI" id="CHEBI:58210"/>
    </ligand>
</feature>
<dbReference type="Proteomes" id="UP000321154">
    <property type="component" value="Unassembled WGS sequence"/>
</dbReference>
<evidence type="ECO:0000256" key="5">
    <source>
        <dbReference type="PIRSR" id="PIRSR000190-2"/>
    </source>
</evidence>
<evidence type="ECO:0000256" key="3">
    <source>
        <dbReference type="ARBA" id="ARBA00022643"/>
    </source>
</evidence>
<feature type="binding site" evidence="5">
    <location>
        <position position="115"/>
    </location>
    <ligand>
        <name>FMN</name>
        <dbReference type="ChEBI" id="CHEBI:58210"/>
    </ligand>
</feature>
<evidence type="ECO:0000313" key="9">
    <source>
        <dbReference type="EMBL" id="GEK81743.1"/>
    </source>
</evidence>
<evidence type="ECO:0000313" key="12">
    <source>
        <dbReference type="Proteomes" id="UP000522688"/>
    </source>
</evidence>
<dbReference type="InterPro" id="IPR011576">
    <property type="entry name" value="Pyridox_Oxase_N"/>
</dbReference>
<dbReference type="EMBL" id="BJUV01000001">
    <property type="protein sequence ID" value="GEK81743.1"/>
    <property type="molecule type" value="Genomic_DNA"/>
</dbReference>
<feature type="domain" description="Pyridoxine 5'-phosphate oxidase dimerisation C-terminal" evidence="8">
    <location>
        <begin position="182"/>
        <end position="222"/>
    </location>
</feature>
<feature type="binding site" evidence="5">
    <location>
        <position position="93"/>
    </location>
    <ligand>
        <name>FMN</name>
        <dbReference type="ChEBI" id="CHEBI:58210"/>
    </ligand>
</feature>
<dbReference type="PIRSF" id="PIRSF000190">
    <property type="entry name" value="Pyd_amn-ph_oxd"/>
    <property type="match status" value="1"/>
</dbReference>
<keyword evidence="2" id="KW-0285">Flavoprotein</keyword>
<dbReference type="Proteomes" id="UP000522688">
    <property type="component" value="Unassembled WGS sequence"/>
</dbReference>
<evidence type="ECO:0000313" key="11">
    <source>
        <dbReference type="Proteomes" id="UP000321154"/>
    </source>
</evidence>
<dbReference type="SUPFAM" id="SSF50475">
    <property type="entry name" value="FMN-binding split barrel"/>
    <property type="match status" value="1"/>
</dbReference>
<dbReference type="Pfam" id="PF10590">
    <property type="entry name" value="PNP_phzG_C"/>
    <property type="match status" value="1"/>
</dbReference>
<keyword evidence="11" id="KW-1185">Reference proteome</keyword>
<dbReference type="GO" id="GO:0010181">
    <property type="term" value="F:FMN binding"/>
    <property type="evidence" value="ECO:0007669"/>
    <property type="project" value="InterPro"/>
</dbReference>
<evidence type="ECO:0000256" key="2">
    <source>
        <dbReference type="ARBA" id="ARBA00022630"/>
    </source>
</evidence>
<dbReference type="RefSeq" id="WP_146851755.1">
    <property type="nucleotide sequence ID" value="NZ_BAAAHR010000002.1"/>
</dbReference>
<keyword evidence="3 5" id="KW-0288">FMN</keyword>
<name>A0A7W3JGQ2_9MICO</name>
<dbReference type="GO" id="GO:0004733">
    <property type="term" value="F:pyridoxamine phosphate oxidase activity"/>
    <property type="evidence" value="ECO:0007669"/>
    <property type="project" value="UniProtKB-EC"/>
</dbReference>
<reference evidence="10 12" key="2">
    <citation type="submission" date="2020-07" db="EMBL/GenBank/DDBJ databases">
        <title>Sequencing the genomes of 1000 actinobacteria strains.</title>
        <authorList>
            <person name="Klenk H.-P."/>
        </authorList>
    </citation>
    <scope>NUCLEOTIDE SEQUENCE [LARGE SCALE GENOMIC DNA]</scope>
    <source>
        <strain evidence="10 12">DSM 10309</strain>
    </source>
</reference>
<dbReference type="Pfam" id="PF01243">
    <property type="entry name" value="PNPOx_N"/>
    <property type="match status" value="1"/>
</dbReference>
<feature type="binding site" evidence="5">
    <location>
        <position position="195"/>
    </location>
    <ligand>
        <name>FMN</name>
        <dbReference type="ChEBI" id="CHEBI:58210"/>
    </ligand>
</feature>
<feature type="domain" description="Pyridoxamine 5'-phosphate oxidase N-terminal" evidence="7">
    <location>
        <begin position="46"/>
        <end position="156"/>
    </location>
</feature>
<sequence>MSSDAPAPALRDRLRGAKPPHPDLPALVADESPDDPRSLVVDWLIDAVDAGVAQPQAMVLSTVDTGGGAAARVVLLKDVDDAFWFASSSLSPKGRQIGADPRVALTFFWSERGRQIRVVGRAVAGPRAASEADFTSRHPDSRAGAIAVPQSTVVDDPEEARRSLAAARERIAADDDFVPDDWTAYRVEPSSIEFWQATSGRDQVRLRYDRDGDGWTRASLWP</sequence>
<evidence type="ECO:0000256" key="6">
    <source>
        <dbReference type="SAM" id="MobiDB-lite"/>
    </source>
</evidence>
<keyword evidence="4 10" id="KW-0560">Oxidoreductase</keyword>
<dbReference type="OrthoDB" id="9780392at2"/>